<comment type="caution">
    <text evidence="3">The sequence shown here is derived from an EMBL/GenBank/DDBJ whole genome shotgun (WGS) entry which is preliminary data.</text>
</comment>
<dbReference type="GO" id="GO:0015628">
    <property type="term" value="P:protein secretion by the type II secretion system"/>
    <property type="evidence" value="ECO:0007669"/>
    <property type="project" value="InterPro"/>
</dbReference>
<dbReference type="AlphaFoldDB" id="A0A550JGY2"/>
<evidence type="ECO:0000256" key="2">
    <source>
        <dbReference type="SAM" id="Phobius"/>
    </source>
</evidence>
<feature type="coiled-coil region" evidence="1">
    <location>
        <begin position="47"/>
        <end position="81"/>
    </location>
</feature>
<feature type="transmembrane region" description="Helical" evidence="2">
    <location>
        <begin position="12"/>
        <end position="33"/>
    </location>
</feature>
<accession>A0A550JGY2</accession>
<evidence type="ECO:0000256" key="1">
    <source>
        <dbReference type="SAM" id="Coils"/>
    </source>
</evidence>
<organism evidence="3 4">
    <name type="scientific">Trichloromonas acetexigens</name>
    <dbReference type="NCBI Taxonomy" id="38815"/>
    <lineage>
        <taxon>Bacteria</taxon>
        <taxon>Pseudomonadati</taxon>
        <taxon>Thermodesulfobacteriota</taxon>
        <taxon>Desulfuromonadia</taxon>
        <taxon>Desulfuromonadales</taxon>
        <taxon>Trichloromonadaceae</taxon>
        <taxon>Trichloromonas</taxon>
    </lineage>
</organism>
<sequence>MFHQLSQRERLILLAGGLFLLVVLGWFAVISPYRQAMAALDGKIAARQNQLEDLRGLQQQYLQLKQSLEQAERRMDQATTFSIFAFMENLAGRHVDRANLVSMRPQPAAEREGFREESVEIKLDRVGLGQLVGLLQDMETAESPLQVKSLRIKTRFDDKRRLDSVLTVAAYGRSR</sequence>
<protein>
    <submittedName>
        <fullName evidence="3">Type II secretion system protein M</fullName>
    </submittedName>
</protein>
<dbReference type="EMBL" id="VJVV01000004">
    <property type="protein sequence ID" value="TRO82448.1"/>
    <property type="molecule type" value="Genomic_DNA"/>
</dbReference>
<dbReference type="InterPro" id="IPR007690">
    <property type="entry name" value="T2SS_GspM"/>
</dbReference>
<keyword evidence="2" id="KW-0812">Transmembrane</keyword>
<keyword evidence="2" id="KW-0472">Membrane</keyword>
<evidence type="ECO:0000313" key="4">
    <source>
        <dbReference type="Proteomes" id="UP000317155"/>
    </source>
</evidence>
<keyword evidence="4" id="KW-1185">Reference proteome</keyword>
<dbReference type="Proteomes" id="UP000317155">
    <property type="component" value="Unassembled WGS sequence"/>
</dbReference>
<keyword evidence="2" id="KW-1133">Transmembrane helix</keyword>
<gene>
    <name evidence="3" type="ORF">FL622_07675</name>
</gene>
<dbReference type="Pfam" id="PF04612">
    <property type="entry name" value="T2SSM"/>
    <property type="match status" value="1"/>
</dbReference>
<proteinExistence type="predicted"/>
<name>A0A550JGY2_9BACT</name>
<dbReference type="OrthoDB" id="5395123at2"/>
<evidence type="ECO:0000313" key="3">
    <source>
        <dbReference type="EMBL" id="TRO82448.1"/>
    </source>
</evidence>
<dbReference type="GO" id="GO:0015627">
    <property type="term" value="C:type II protein secretion system complex"/>
    <property type="evidence" value="ECO:0007669"/>
    <property type="project" value="InterPro"/>
</dbReference>
<keyword evidence="1" id="KW-0175">Coiled coil</keyword>
<reference evidence="3 4" key="1">
    <citation type="submission" date="2019-07" db="EMBL/GenBank/DDBJ databases">
        <title>Insights of Desulfuromonas acetexigens electromicrobiology.</title>
        <authorList>
            <person name="Katuri K."/>
            <person name="Sapireddy V."/>
            <person name="Shaw D.R."/>
            <person name="Saikaly P."/>
        </authorList>
    </citation>
    <scope>NUCLEOTIDE SEQUENCE [LARGE SCALE GENOMIC DNA]</scope>
    <source>
        <strain evidence="3 4">2873</strain>
    </source>
</reference>
<dbReference type="RefSeq" id="WP_092057496.1">
    <property type="nucleotide sequence ID" value="NZ_FOJJ01000034.1"/>
</dbReference>